<dbReference type="AlphaFoldDB" id="J9FRJ0"/>
<sequence length="80" mass="8766">MPDDICLNIERSKALLVLESESILPYVPSYSPASNPVMASFAVLSAWGRDRYSSGDKILVVFTALRMNDSSSPDESLLVE</sequence>
<protein>
    <submittedName>
        <fullName evidence="1">Uncharacterized protein</fullName>
    </submittedName>
</protein>
<reference evidence="1" key="1">
    <citation type="journal article" date="2012" name="PLoS ONE">
        <title>Gene sets for utilization of primary and secondary nutrition supplies in the distal gut of endangered iberian lynx.</title>
        <authorList>
            <person name="Alcaide M."/>
            <person name="Messina E."/>
            <person name="Richter M."/>
            <person name="Bargiela R."/>
            <person name="Peplies J."/>
            <person name="Huws S.A."/>
            <person name="Newbold C.J."/>
            <person name="Golyshin P.N."/>
            <person name="Simon M.A."/>
            <person name="Lopez G."/>
            <person name="Yakimov M.M."/>
            <person name="Ferrer M."/>
        </authorList>
    </citation>
    <scope>NUCLEOTIDE SEQUENCE</scope>
</reference>
<accession>J9FRJ0</accession>
<evidence type="ECO:0000313" key="1">
    <source>
        <dbReference type="EMBL" id="EJW97098.1"/>
    </source>
</evidence>
<name>J9FRJ0_9ZZZZ</name>
<organism evidence="1">
    <name type="scientific">gut metagenome</name>
    <dbReference type="NCBI Taxonomy" id="749906"/>
    <lineage>
        <taxon>unclassified sequences</taxon>
        <taxon>metagenomes</taxon>
        <taxon>organismal metagenomes</taxon>
    </lineage>
</organism>
<gene>
    <name evidence="1" type="ORF">EVA_14796</name>
</gene>
<dbReference type="EMBL" id="AMCI01004944">
    <property type="protein sequence ID" value="EJW97098.1"/>
    <property type="molecule type" value="Genomic_DNA"/>
</dbReference>
<comment type="caution">
    <text evidence="1">The sequence shown here is derived from an EMBL/GenBank/DDBJ whole genome shotgun (WGS) entry which is preliminary data.</text>
</comment>
<proteinExistence type="predicted"/>